<gene>
    <name evidence="1" type="ORF">ABR189_17440</name>
</gene>
<accession>A0ABV2T855</accession>
<comment type="caution">
    <text evidence="1">The sequence shown here is derived from an EMBL/GenBank/DDBJ whole genome shotgun (WGS) entry which is preliminary data.</text>
</comment>
<reference evidence="1 2" key="1">
    <citation type="submission" date="2024-06" db="EMBL/GenBank/DDBJ databases">
        <title>Chitinophaga defluvii sp. nov., isolated from municipal sewage.</title>
        <authorList>
            <person name="Zhang L."/>
        </authorList>
    </citation>
    <scope>NUCLEOTIDE SEQUENCE [LARGE SCALE GENOMIC DNA]</scope>
    <source>
        <strain evidence="1 2">H8</strain>
    </source>
</reference>
<evidence type="ECO:0000313" key="1">
    <source>
        <dbReference type="EMBL" id="MET6999176.1"/>
    </source>
</evidence>
<dbReference type="RefSeq" id="WP_354661744.1">
    <property type="nucleotide sequence ID" value="NZ_JBEXAC010000002.1"/>
</dbReference>
<protein>
    <submittedName>
        <fullName evidence="1">Uncharacterized protein</fullName>
    </submittedName>
</protein>
<proteinExistence type="predicted"/>
<dbReference type="EMBL" id="JBEXAC010000002">
    <property type="protein sequence ID" value="MET6999176.1"/>
    <property type="molecule type" value="Genomic_DNA"/>
</dbReference>
<evidence type="ECO:0000313" key="2">
    <source>
        <dbReference type="Proteomes" id="UP001549749"/>
    </source>
</evidence>
<sequence>MKKLIGIFLLGLMMIQLLPIKEVGKLLFNNQIVEEHPVDAGDFSKSVKELKFCKQMNDALKFDPQLFLSILQYNLFAEIPSSPAVEIHTPPPNPCEG</sequence>
<organism evidence="1 2">
    <name type="scientific">Chitinophaga defluvii</name>
    <dbReference type="NCBI Taxonomy" id="3163343"/>
    <lineage>
        <taxon>Bacteria</taxon>
        <taxon>Pseudomonadati</taxon>
        <taxon>Bacteroidota</taxon>
        <taxon>Chitinophagia</taxon>
        <taxon>Chitinophagales</taxon>
        <taxon>Chitinophagaceae</taxon>
        <taxon>Chitinophaga</taxon>
    </lineage>
</organism>
<dbReference type="Proteomes" id="UP001549749">
    <property type="component" value="Unassembled WGS sequence"/>
</dbReference>
<keyword evidence="2" id="KW-1185">Reference proteome</keyword>
<name>A0ABV2T855_9BACT</name>